<dbReference type="InterPro" id="IPR011051">
    <property type="entry name" value="RmlC_Cupin_sf"/>
</dbReference>
<gene>
    <name evidence="2" type="ORF">LX32DRAFT_683601</name>
</gene>
<organism evidence="2 3">
    <name type="scientific">Colletotrichum zoysiae</name>
    <dbReference type="NCBI Taxonomy" id="1216348"/>
    <lineage>
        <taxon>Eukaryota</taxon>
        <taxon>Fungi</taxon>
        <taxon>Dikarya</taxon>
        <taxon>Ascomycota</taxon>
        <taxon>Pezizomycotina</taxon>
        <taxon>Sordariomycetes</taxon>
        <taxon>Hypocreomycetidae</taxon>
        <taxon>Glomerellales</taxon>
        <taxon>Glomerellaceae</taxon>
        <taxon>Colletotrichum</taxon>
        <taxon>Colletotrichum graminicola species complex</taxon>
    </lineage>
</organism>
<name>A0AAD9HFC5_9PEZI</name>
<dbReference type="SUPFAM" id="SSF51182">
    <property type="entry name" value="RmlC-like cupins"/>
    <property type="match status" value="1"/>
</dbReference>
<dbReference type="Proteomes" id="UP001232148">
    <property type="component" value="Unassembled WGS sequence"/>
</dbReference>
<dbReference type="InterPro" id="IPR013096">
    <property type="entry name" value="Cupin_2"/>
</dbReference>
<dbReference type="PANTHER" id="PTHR36156">
    <property type="entry name" value="SLR2101 PROTEIN"/>
    <property type="match status" value="1"/>
</dbReference>
<keyword evidence="3" id="KW-1185">Reference proteome</keyword>
<comment type="caution">
    <text evidence="2">The sequence shown here is derived from an EMBL/GenBank/DDBJ whole genome shotgun (WGS) entry which is preliminary data.</text>
</comment>
<dbReference type="Pfam" id="PF07883">
    <property type="entry name" value="Cupin_2"/>
    <property type="match status" value="1"/>
</dbReference>
<dbReference type="PANTHER" id="PTHR36156:SF2">
    <property type="entry name" value="CUPIN TYPE-2 DOMAIN-CONTAINING PROTEIN"/>
    <property type="match status" value="1"/>
</dbReference>
<protein>
    <recommendedName>
        <fullName evidence="1">Cupin type-2 domain-containing protein</fullName>
    </recommendedName>
</protein>
<dbReference type="CDD" id="cd02231">
    <property type="entry name" value="cupin_BLL6423-like"/>
    <property type="match status" value="1"/>
</dbReference>
<evidence type="ECO:0000259" key="1">
    <source>
        <dbReference type="Pfam" id="PF07883"/>
    </source>
</evidence>
<dbReference type="Gene3D" id="2.20.70.150">
    <property type="match status" value="1"/>
</dbReference>
<feature type="domain" description="Cupin type-2" evidence="1">
    <location>
        <begin position="77"/>
        <end position="143"/>
    </location>
</feature>
<accession>A0AAD9HFC5</accession>
<dbReference type="InterPro" id="IPR047142">
    <property type="entry name" value="OryJ/VirC-like"/>
</dbReference>
<dbReference type="AlphaFoldDB" id="A0AAD9HFC5"/>
<dbReference type="InterPro" id="IPR014710">
    <property type="entry name" value="RmlC-like_jellyroll"/>
</dbReference>
<reference evidence="2" key="1">
    <citation type="submission" date="2021-06" db="EMBL/GenBank/DDBJ databases">
        <title>Comparative genomics, transcriptomics and evolutionary studies reveal genomic signatures of adaptation to plant cell wall in hemibiotrophic fungi.</title>
        <authorList>
            <consortium name="DOE Joint Genome Institute"/>
            <person name="Baroncelli R."/>
            <person name="Diaz J.F."/>
            <person name="Benocci T."/>
            <person name="Peng M."/>
            <person name="Battaglia E."/>
            <person name="Haridas S."/>
            <person name="Andreopoulos W."/>
            <person name="Labutti K."/>
            <person name="Pangilinan J."/>
            <person name="Floch G.L."/>
            <person name="Makela M.R."/>
            <person name="Henrissat B."/>
            <person name="Grigoriev I.V."/>
            <person name="Crouch J.A."/>
            <person name="De Vries R.P."/>
            <person name="Sukno S.A."/>
            <person name="Thon M.R."/>
        </authorList>
    </citation>
    <scope>NUCLEOTIDE SEQUENCE</scope>
    <source>
        <strain evidence="2">MAFF235873</strain>
    </source>
</reference>
<evidence type="ECO:0000313" key="2">
    <source>
        <dbReference type="EMBL" id="KAK2027850.1"/>
    </source>
</evidence>
<evidence type="ECO:0000313" key="3">
    <source>
        <dbReference type="Proteomes" id="UP001232148"/>
    </source>
</evidence>
<sequence length="167" mass="18457">MPSSKLPPVRRIVIGHDNDARSTIKYDSNLNGELLTKGVEAKTLWISDTFPADPNIKGDPTETHRGFMAKGSLIRTVDFPPRSEGVTHRTESLDYIIMVKGSLLHWTDDGSTTVVNAGDVLVQQATMHRWDNNTDEWARMVAVILPATEPVINGQKLRADSHSIGLD</sequence>
<dbReference type="EMBL" id="MU842888">
    <property type="protein sequence ID" value="KAK2027850.1"/>
    <property type="molecule type" value="Genomic_DNA"/>
</dbReference>
<proteinExistence type="predicted"/>
<dbReference type="Gene3D" id="2.60.120.10">
    <property type="entry name" value="Jelly Rolls"/>
    <property type="match status" value="1"/>
</dbReference>